<reference evidence="2 3" key="1">
    <citation type="submission" date="2020-05" db="EMBL/GenBank/DDBJ databases">
        <authorList>
            <person name="Mo P."/>
        </authorList>
    </citation>
    <scope>NUCLEOTIDE SEQUENCE [LARGE SCALE GENOMIC DNA]</scope>
    <source>
        <strain evidence="2 3">Gen01</strain>
    </source>
</reference>
<accession>A0A6M6JH01</accession>
<name>A0A6M6JH01_9PSEU</name>
<gene>
    <name evidence="2" type="ORF">HOP40_17025</name>
</gene>
<dbReference type="SUPFAM" id="SSF53474">
    <property type="entry name" value="alpha/beta-Hydrolases"/>
    <property type="match status" value="1"/>
</dbReference>
<dbReference type="Gene3D" id="3.40.50.1820">
    <property type="entry name" value="alpha/beta hydrolase"/>
    <property type="match status" value="1"/>
</dbReference>
<keyword evidence="2" id="KW-0378">Hydrolase</keyword>
<dbReference type="Proteomes" id="UP000505377">
    <property type="component" value="Chromosome"/>
</dbReference>
<dbReference type="EMBL" id="CP053564">
    <property type="protein sequence ID" value="QJY47298.1"/>
    <property type="molecule type" value="Genomic_DNA"/>
</dbReference>
<dbReference type="InterPro" id="IPR029058">
    <property type="entry name" value="AB_hydrolase_fold"/>
</dbReference>
<dbReference type="AlphaFoldDB" id="A0A6M6JH01"/>
<dbReference type="RefSeq" id="WP_172159751.1">
    <property type="nucleotide sequence ID" value="NZ_CP053564.1"/>
</dbReference>
<organism evidence="2 3">
    <name type="scientific">Pseudonocardia broussonetiae</name>
    <dbReference type="NCBI Taxonomy" id="2736640"/>
    <lineage>
        <taxon>Bacteria</taxon>
        <taxon>Bacillati</taxon>
        <taxon>Actinomycetota</taxon>
        <taxon>Actinomycetes</taxon>
        <taxon>Pseudonocardiales</taxon>
        <taxon>Pseudonocardiaceae</taxon>
        <taxon>Pseudonocardia</taxon>
    </lineage>
</organism>
<dbReference type="KEGG" id="pbro:HOP40_17025"/>
<sequence>MRRTPLIAAVCAVAATVLAAVPAVASASPSKSDVVELPISFEVANTNRTAVPCASDGATHTVRGTLVAPREALESGDAATLYLHAVTWGEYYWRFQEVPGYDAAHQLAEEGHVSVTIDRLGYGDSDRPAGYGTCIGSEADVAGQMVDALRSGDYALDGAEPAAFDDVFLAGSSVGALIAHTTAYTFGNVDGVLNMSWGDFAASPFTGAALTDVLARCALGGDPGADPGYAAIFRGQQDRFYFSSATPDVRAVVPALNPDPCGQLASIPAAVALDVANLARIDVPVLVVFGDADSVFLPPAAAQQSLRYLGSPEVTTVTIADASHFPLVEANHLDAVAALDEWLDRNGG</sequence>
<dbReference type="GO" id="GO:0016787">
    <property type="term" value="F:hydrolase activity"/>
    <property type="evidence" value="ECO:0007669"/>
    <property type="project" value="UniProtKB-KW"/>
</dbReference>
<evidence type="ECO:0000256" key="1">
    <source>
        <dbReference type="SAM" id="SignalP"/>
    </source>
</evidence>
<feature type="chain" id="PRO_5039210625" evidence="1">
    <location>
        <begin position="20"/>
        <end position="348"/>
    </location>
</feature>
<evidence type="ECO:0000313" key="2">
    <source>
        <dbReference type="EMBL" id="QJY47298.1"/>
    </source>
</evidence>
<proteinExistence type="predicted"/>
<evidence type="ECO:0000313" key="3">
    <source>
        <dbReference type="Proteomes" id="UP000505377"/>
    </source>
</evidence>
<keyword evidence="1" id="KW-0732">Signal</keyword>
<feature type="signal peptide" evidence="1">
    <location>
        <begin position="1"/>
        <end position="19"/>
    </location>
</feature>
<keyword evidence="3" id="KW-1185">Reference proteome</keyword>
<protein>
    <submittedName>
        <fullName evidence="2">Alpha/beta hydrolase</fullName>
    </submittedName>
</protein>